<evidence type="ECO:0000313" key="3">
    <source>
        <dbReference type="Proteomes" id="UP000887116"/>
    </source>
</evidence>
<gene>
    <name evidence="2" type="primary">EAI_13966</name>
    <name evidence="2" type="ORF">TNCT_381141</name>
</gene>
<proteinExistence type="predicted"/>
<evidence type="ECO:0000313" key="2">
    <source>
        <dbReference type="EMBL" id="GFQ75126.1"/>
    </source>
</evidence>
<organism evidence="2 3">
    <name type="scientific">Trichonephila clavata</name>
    <name type="common">Joro spider</name>
    <name type="synonym">Nephila clavata</name>
    <dbReference type="NCBI Taxonomy" id="2740835"/>
    <lineage>
        <taxon>Eukaryota</taxon>
        <taxon>Metazoa</taxon>
        <taxon>Ecdysozoa</taxon>
        <taxon>Arthropoda</taxon>
        <taxon>Chelicerata</taxon>
        <taxon>Arachnida</taxon>
        <taxon>Araneae</taxon>
        <taxon>Araneomorphae</taxon>
        <taxon>Entelegynae</taxon>
        <taxon>Araneoidea</taxon>
        <taxon>Nephilidae</taxon>
        <taxon>Trichonephila</taxon>
    </lineage>
</organism>
<dbReference type="EMBL" id="BMAO01001670">
    <property type="protein sequence ID" value="GFQ75126.1"/>
    <property type="molecule type" value="Genomic_DNA"/>
</dbReference>
<evidence type="ECO:0000259" key="1">
    <source>
        <dbReference type="Pfam" id="PF17906"/>
    </source>
</evidence>
<feature type="domain" description="Mos1 transposase HTH" evidence="1">
    <location>
        <begin position="3"/>
        <end position="51"/>
    </location>
</feature>
<comment type="caution">
    <text evidence="2">The sequence shown here is derived from an EMBL/GenBank/DDBJ whole genome shotgun (WGS) entry which is preliminary data.</text>
</comment>
<dbReference type="InterPro" id="IPR041426">
    <property type="entry name" value="Mos1_HTH"/>
</dbReference>
<accession>A0A8X6KJ07</accession>
<dbReference type="Pfam" id="PF17906">
    <property type="entry name" value="HTH_48"/>
    <property type="match status" value="1"/>
</dbReference>
<dbReference type="InterPro" id="IPR052709">
    <property type="entry name" value="Transposase-MT_Hybrid"/>
</dbReference>
<reference evidence="2" key="1">
    <citation type="submission" date="2020-07" db="EMBL/GenBank/DDBJ databases">
        <title>Multicomponent nature underlies the extraordinary mechanical properties of spider dragline silk.</title>
        <authorList>
            <person name="Kono N."/>
            <person name="Nakamura H."/>
            <person name="Mori M."/>
            <person name="Yoshida Y."/>
            <person name="Ohtoshi R."/>
            <person name="Malay A.D."/>
            <person name="Moran D.A.P."/>
            <person name="Tomita M."/>
            <person name="Numata K."/>
            <person name="Arakawa K."/>
        </authorList>
    </citation>
    <scope>NUCLEOTIDE SEQUENCE</scope>
</reference>
<dbReference type="Proteomes" id="UP000887116">
    <property type="component" value="Unassembled WGS sequence"/>
</dbReference>
<name>A0A8X6KJ07_TRICU</name>
<keyword evidence="3" id="KW-1185">Reference proteome</keyword>
<dbReference type="PANTHER" id="PTHR46060">
    <property type="entry name" value="MARINER MOS1 TRANSPOSASE-LIKE PROTEIN"/>
    <property type="match status" value="1"/>
</dbReference>
<sequence>MEKKQYRLVIRFLFLEGKSRSEIKERLDAAYGDASPSMVTVKNWFNEFQRGRSSVFDEPCPGAPKTSTTEGFAFEAYLLLSPEDKIFIFKH</sequence>
<dbReference type="Gene3D" id="1.10.10.1450">
    <property type="match status" value="1"/>
</dbReference>
<dbReference type="AlphaFoldDB" id="A0A8X6KJ07"/>
<dbReference type="PANTHER" id="PTHR46060:SF1">
    <property type="entry name" value="MARINER MOS1 TRANSPOSASE-LIKE PROTEIN"/>
    <property type="match status" value="1"/>
</dbReference>
<protein>
    <submittedName>
        <fullName evidence="2">Uncharacterized protein FLJ37770</fullName>
    </submittedName>
</protein>
<dbReference type="OrthoDB" id="6428254at2759"/>